<sequence>MTDPILPLSPAAGCLIGLAILLLSLALPMPPTSCDSTPRPSVFAAVRQNLTNTIAAHHIHDIAQTTLSALAANLPATTQSVPPENRTIPLKVASHLLRILVPGAETQLFITLGQQLLKFSQLSLPCGIPTTSTNGPAPTDNLSAVTPESDAGKRRRRRLPWAVQFMPEVPRRTSSLGWVGAVRLGDVRTGVEGGRFCGRGFDLDSRSPNTLQALLKDEYLAGLWKGDLLVSLLWGESPVFKPEEPSSGRTGEPTCYRRVGMLDLKYLEVFWYEHDGMTDMAAGLLNAAAHGEI</sequence>
<evidence type="ECO:0000313" key="4">
    <source>
        <dbReference type="Proteomes" id="UP001172102"/>
    </source>
</evidence>
<gene>
    <name evidence="3" type="ORF">B0H67DRAFT_656279</name>
</gene>
<dbReference type="AlphaFoldDB" id="A0AA40E163"/>
<keyword evidence="4" id="KW-1185">Reference proteome</keyword>
<name>A0AA40E163_9PEZI</name>
<evidence type="ECO:0000256" key="2">
    <source>
        <dbReference type="SAM" id="SignalP"/>
    </source>
</evidence>
<feature type="signal peptide" evidence="2">
    <location>
        <begin position="1"/>
        <end position="26"/>
    </location>
</feature>
<reference evidence="3" key="1">
    <citation type="submission" date="2023-06" db="EMBL/GenBank/DDBJ databases">
        <title>Genome-scale phylogeny and comparative genomics of the fungal order Sordariales.</title>
        <authorList>
            <consortium name="Lawrence Berkeley National Laboratory"/>
            <person name="Hensen N."/>
            <person name="Bonometti L."/>
            <person name="Westerberg I."/>
            <person name="Brannstrom I.O."/>
            <person name="Guillou S."/>
            <person name="Cros-Aarteil S."/>
            <person name="Calhoun S."/>
            <person name="Haridas S."/>
            <person name="Kuo A."/>
            <person name="Mondo S."/>
            <person name="Pangilinan J."/>
            <person name="Riley R."/>
            <person name="Labutti K."/>
            <person name="Andreopoulos B."/>
            <person name="Lipzen A."/>
            <person name="Chen C."/>
            <person name="Yanf M."/>
            <person name="Daum C."/>
            <person name="Ng V."/>
            <person name="Clum A."/>
            <person name="Steindorff A."/>
            <person name="Ohm R."/>
            <person name="Martin F."/>
            <person name="Silar P."/>
            <person name="Natvig D."/>
            <person name="Lalanne C."/>
            <person name="Gautier V."/>
            <person name="Ament-Velasquez S.L."/>
            <person name="Kruys A."/>
            <person name="Hutchinson M.I."/>
            <person name="Powell A.J."/>
            <person name="Barry K."/>
            <person name="Miller A.N."/>
            <person name="Grigoriev I.V."/>
            <person name="Debuchy R."/>
            <person name="Gladieux P."/>
            <person name="Thoren M.H."/>
            <person name="Johannesson H."/>
        </authorList>
    </citation>
    <scope>NUCLEOTIDE SEQUENCE</scope>
    <source>
        <strain evidence="3">SMH4607-1</strain>
    </source>
</reference>
<comment type="caution">
    <text evidence="3">The sequence shown here is derived from an EMBL/GenBank/DDBJ whole genome shotgun (WGS) entry which is preliminary data.</text>
</comment>
<organism evidence="3 4">
    <name type="scientific">Lasiosphaeris hirsuta</name>
    <dbReference type="NCBI Taxonomy" id="260670"/>
    <lineage>
        <taxon>Eukaryota</taxon>
        <taxon>Fungi</taxon>
        <taxon>Dikarya</taxon>
        <taxon>Ascomycota</taxon>
        <taxon>Pezizomycotina</taxon>
        <taxon>Sordariomycetes</taxon>
        <taxon>Sordariomycetidae</taxon>
        <taxon>Sordariales</taxon>
        <taxon>Lasiosphaeriaceae</taxon>
        <taxon>Lasiosphaeris</taxon>
    </lineage>
</organism>
<evidence type="ECO:0000313" key="3">
    <source>
        <dbReference type="EMBL" id="KAK0724114.1"/>
    </source>
</evidence>
<accession>A0AA40E163</accession>
<protein>
    <submittedName>
        <fullName evidence="3">Uncharacterized protein</fullName>
    </submittedName>
</protein>
<feature type="compositionally biased region" description="Polar residues" evidence="1">
    <location>
        <begin position="131"/>
        <end position="146"/>
    </location>
</feature>
<proteinExistence type="predicted"/>
<dbReference type="EMBL" id="JAUKUA010000002">
    <property type="protein sequence ID" value="KAK0724114.1"/>
    <property type="molecule type" value="Genomic_DNA"/>
</dbReference>
<evidence type="ECO:0000256" key="1">
    <source>
        <dbReference type="SAM" id="MobiDB-lite"/>
    </source>
</evidence>
<dbReference type="Proteomes" id="UP001172102">
    <property type="component" value="Unassembled WGS sequence"/>
</dbReference>
<feature type="region of interest" description="Disordered" evidence="1">
    <location>
        <begin position="131"/>
        <end position="153"/>
    </location>
</feature>
<feature type="chain" id="PRO_5041252068" evidence="2">
    <location>
        <begin position="27"/>
        <end position="293"/>
    </location>
</feature>
<keyword evidence="2" id="KW-0732">Signal</keyword>